<dbReference type="NCBIfam" id="TIGR00840">
    <property type="entry name" value="b_cpa1"/>
    <property type="match status" value="1"/>
</dbReference>
<keyword evidence="9" id="KW-0050">Antiport</keyword>
<evidence type="ECO:0000256" key="10">
    <source>
        <dbReference type="SAM" id="Phobius"/>
    </source>
</evidence>
<evidence type="ECO:0000256" key="6">
    <source>
        <dbReference type="ARBA" id="ARBA00023065"/>
    </source>
</evidence>
<evidence type="ECO:0000256" key="4">
    <source>
        <dbReference type="ARBA" id="ARBA00022989"/>
    </source>
</evidence>
<evidence type="ECO:0000256" key="8">
    <source>
        <dbReference type="ARBA" id="ARBA00023201"/>
    </source>
</evidence>
<dbReference type="GO" id="GO:0005886">
    <property type="term" value="C:plasma membrane"/>
    <property type="evidence" value="ECO:0007669"/>
    <property type="project" value="TreeGrafter"/>
</dbReference>
<dbReference type="Pfam" id="PF00999">
    <property type="entry name" value="Na_H_Exchanger"/>
    <property type="match status" value="1"/>
</dbReference>
<feature type="transmembrane region" description="Helical" evidence="10">
    <location>
        <begin position="260"/>
        <end position="276"/>
    </location>
</feature>
<evidence type="ECO:0000256" key="1">
    <source>
        <dbReference type="ARBA" id="ARBA00004141"/>
    </source>
</evidence>
<keyword evidence="2 9" id="KW-0813">Transport</keyword>
<feature type="transmembrane region" description="Helical" evidence="10">
    <location>
        <begin position="187"/>
        <end position="207"/>
    </location>
</feature>
<feature type="transmembrane region" description="Helical" evidence="10">
    <location>
        <begin position="35"/>
        <end position="55"/>
    </location>
</feature>
<dbReference type="PANTHER" id="PTHR10110:SF125">
    <property type="entry name" value="SODIUM_HYDROGEN EXCHANGER"/>
    <property type="match status" value="1"/>
</dbReference>
<dbReference type="Proteomes" id="UP000267606">
    <property type="component" value="Unassembled WGS sequence"/>
</dbReference>
<dbReference type="GO" id="GO:0051453">
    <property type="term" value="P:regulation of intracellular pH"/>
    <property type="evidence" value="ECO:0007669"/>
    <property type="project" value="TreeGrafter"/>
</dbReference>
<feature type="transmembrane region" description="Helical" evidence="10">
    <location>
        <begin position="161"/>
        <end position="180"/>
    </location>
</feature>
<evidence type="ECO:0000256" key="3">
    <source>
        <dbReference type="ARBA" id="ARBA00022692"/>
    </source>
</evidence>
<evidence type="ECO:0000313" key="14">
    <source>
        <dbReference type="WBParaSite" id="OFLC_0000306501-mRNA-1"/>
    </source>
</evidence>
<name>A0A183H6F5_9BILA</name>
<reference evidence="14" key="1">
    <citation type="submission" date="2016-06" db="UniProtKB">
        <authorList>
            <consortium name="WormBaseParasite"/>
        </authorList>
    </citation>
    <scope>IDENTIFICATION</scope>
</reference>
<dbReference type="GO" id="GO:0098719">
    <property type="term" value="P:sodium ion import across plasma membrane"/>
    <property type="evidence" value="ECO:0007669"/>
    <property type="project" value="TreeGrafter"/>
</dbReference>
<accession>A0A183H6F5</accession>
<feature type="transmembrane region" description="Helical" evidence="10">
    <location>
        <begin position="98"/>
        <end position="114"/>
    </location>
</feature>
<dbReference type="STRING" id="387005.A0A183H6F5"/>
<sequence>MEKENEKLITSSTEHGASARKHHEISLFKFQWEHVSTPLAIAFWFFTVTIMKIIFHRFQSVHSLLPDSALLIVLGLFFGYVFHLVYPDEQMYLKPDWFFLYLLPPIALDAGYFMPNKNFFRNFGTIMTYAVLGTLWNVFAIGLTLYFLHDYFKVHTSLIELLLFSTLISAVDPVAVLCVFEEIHVNQLLYICVFGESLLNDAVTIVLYQTLNAMVDEHGLTGADYVIAISSFFVVSIGGLLIGLMWAIFTGFTTKHSQHLNVVQPLICLLFPYLAYLTAEMVAMSGILAIVICGLAMKQFVVGNLSRKSLVTVQYFMKTLSSSCEALIFVYLGISAVSKNHDWDAVFIVGTL</sequence>
<organism evidence="14">
    <name type="scientific">Onchocerca flexuosa</name>
    <dbReference type="NCBI Taxonomy" id="387005"/>
    <lineage>
        <taxon>Eukaryota</taxon>
        <taxon>Metazoa</taxon>
        <taxon>Ecdysozoa</taxon>
        <taxon>Nematoda</taxon>
        <taxon>Chromadorea</taxon>
        <taxon>Rhabditida</taxon>
        <taxon>Spirurina</taxon>
        <taxon>Spiruromorpha</taxon>
        <taxon>Filarioidea</taxon>
        <taxon>Onchocercidae</taxon>
        <taxon>Onchocerca</taxon>
    </lineage>
</organism>
<evidence type="ECO:0000313" key="12">
    <source>
        <dbReference type="EMBL" id="VDO35142.1"/>
    </source>
</evidence>
<evidence type="ECO:0000256" key="5">
    <source>
        <dbReference type="ARBA" id="ARBA00023053"/>
    </source>
</evidence>
<dbReference type="Gene3D" id="6.10.140.1330">
    <property type="match status" value="1"/>
</dbReference>
<keyword evidence="8 9" id="KW-0739">Sodium transport</keyword>
<gene>
    <name evidence="12" type="ORF">OFLC_LOCUS3065</name>
</gene>
<dbReference type="PANTHER" id="PTHR10110">
    <property type="entry name" value="SODIUM/HYDROGEN EXCHANGER"/>
    <property type="match status" value="1"/>
</dbReference>
<comment type="subcellular location">
    <subcellularLocation>
        <location evidence="1">Membrane</location>
        <topology evidence="1">Multi-pass membrane protein</topology>
    </subcellularLocation>
</comment>
<keyword evidence="13" id="KW-1185">Reference proteome</keyword>
<dbReference type="InterPro" id="IPR018422">
    <property type="entry name" value="Cation/H_exchanger_CPA1"/>
</dbReference>
<keyword evidence="3 9" id="KW-0812">Transmembrane</keyword>
<dbReference type="GO" id="GO:0015385">
    <property type="term" value="F:sodium:proton antiporter activity"/>
    <property type="evidence" value="ECO:0007669"/>
    <property type="project" value="InterPro"/>
</dbReference>
<feature type="transmembrane region" description="Helical" evidence="10">
    <location>
        <begin position="126"/>
        <end position="149"/>
    </location>
</feature>
<protein>
    <recommendedName>
        <fullName evidence="9">Sodium/hydrogen exchanger</fullName>
    </recommendedName>
</protein>
<feature type="transmembrane region" description="Helical" evidence="10">
    <location>
        <begin position="315"/>
        <end position="334"/>
    </location>
</feature>
<comment type="similarity">
    <text evidence="9">Belongs to the monovalent cation:proton antiporter 1 (CPA1) transporter (TC 2.A.36) family.</text>
</comment>
<keyword evidence="6 9" id="KW-0406">Ion transport</keyword>
<dbReference type="PRINTS" id="PR01084">
    <property type="entry name" value="NAHEXCHNGR"/>
</dbReference>
<proteinExistence type="inferred from homology"/>
<reference evidence="12 13" key="2">
    <citation type="submission" date="2018-11" db="EMBL/GenBank/DDBJ databases">
        <authorList>
            <consortium name="Pathogen Informatics"/>
        </authorList>
    </citation>
    <scope>NUCLEOTIDE SEQUENCE [LARGE SCALE GENOMIC DNA]</scope>
</reference>
<evidence type="ECO:0000256" key="9">
    <source>
        <dbReference type="RuleBase" id="RU003722"/>
    </source>
</evidence>
<evidence type="ECO:0000259" key="11">
    <source>
        <dbReference type="Pfam" id="PF00999"/>
    </source>
</evidence>
<dbReference type="AlphaFoldDB" id="A0A183H6F5"/>
<feature type="transmembrane region" description="Helical" evidence="10">
    <location>
        <begin position="227"/>
        <end position="248"/>
    </location>
</feature>
<feature type="domain" description="Cation/H+ exchanger transmembrane" evidence="11">
    <location>
        <begin position="46"/>
        <end position="348"/>
    </location>
</feature>
<feature type="transmembrane region" description="Helical" evidence="10">
    <location>
        <begin position="67"/>
        <end position="86"/>
    </location>
</feature>
<dbReference type="InterPro" id="IPR004709">
    <property type="entry name" value="NaH_exchanger"/>
</dbReference>
<keyword evidence="4 10" id="KW-1133">Transmembrane helix</keyword>
<evidence type="ECO:0000256" key="7">
    <source>
        <dbReference type="ARBA" id="ARBA00023136"/>
    </source>
</evidence>
<feature type="transmembrane region" description="Helical" evidence="10">
    <location>
        <begin position="282"/>
        <end position="303"/>
    </location>
</feature>
<dbReference type="InterPro" id="IPR006153">
    <property type="entry name" value="Cation/H_exchanger_TM"/>
</dbReference>
<evidence type="ECO:0000256" key="2">
    <source>
        <dbReference type="ARBA" id="ARBA00022448"/>
    </source>
</evidence>
<evidence type="ECO:0000313" key="13">
    <source>
        <dbReference type="Proteomes" id="UP000267606"/>
    </source>
</evidence>
<dbReference type="EMBL" id="UZAJ01001932">
    <property type="protein sequence ID" value="VDO35142.1"/>
    <property type="molecule type" value="Genomic_DNA"/>
</dbReference>
<keyword evidence="5" id="KW-0915">Sodium</keyword>
<dbReference type="GO" id="GO:0015386">
    <property type="term" value="F:potassium:proton antiporter activity"/>
    <property type="evidence" value="ECO:0007669"/>
    <property type="project" value="TreeGrafter"/>
</dbReference>
<dbReference type="WBParaSite" id="OFLC_0000306501-mRNA-1">
    <property type="protein sequence ID" value="OFLC_0000306501-mRNA-1"/>
    <property type="gene ID" value="OFLC_0000306501"/>
</dbReference>
<keyword evidence="7 10" id="KW-0472">Membrane</keyword>